<evidence type="ECO:0000313" key="1">
    <source>
        <dbReference type="EMBL" id="CAG8844172.1"/>
    </source>
</evidence>
<evidence type="ECO:0000313" key="2">
    <source>
        <dbReference type="Proteomes" id="UP000789901"/>
    </source>
</evidence>
<accession>A0ABN7WZ17</accession>
<dbReference type="EMBL" id="CAJVQB010074914">
    <property type="protein sequence ID" value="CAG8844172.1"/>
    <property type="molecule type" value="Genomic_DNA"/>
</dbReference>
<sequence length="93" mass="11239">LIQEKINTYEQEISDSTFIIKYKQQISAKQKEAEKTRNQLETKRFLKDINIEIPFDQLPEIDKEFLIMDLKLEKLFSYEIQILVKYKKKLQAI</sequence>
<feature type="non-terminal residue" evidence="1">
    <location>
        <position position="93"/>
    </location>
</feature>
<comment type="caution">
    <text evidence="1">The sequence shown here is derived from an EMBL/GenBank/DDBJ whole genome shotgun (WGS) entry which is preliminary data.</text>
</comment>
<dbReference type="Proteomes" id="UP000789901">
    <property type="component" value="Unassembled WGS sequence"/>
</dbReference>
<organism evidence="1 2">
    <name type="scientific">Gigaspora margarita</name>
    <dbReference type="NCBI Taxonomy" id="4874"/>
    <lineage>
        <taxon>Eukaryota</taxon>
        <taxon>Fungi</taxon>
        <taxon>Fungi incertae sedis</taxon>
        <taxon>Mucoromycota</taxon>
        <taxon>Glomeromycotina</taxon>
        <taxon>Glomeromycetes</taxon>
        <taxon>Diversisporales</taxon>
        <taxon>Gigasporaceae</taxon>
        <taxon>Gigaspora</taxon>
    </lineage>
</organism>
<protein>
    <submittedName>
        <fullName evidence="1">41921_t:CDS:1</fullName>
    </submittedName>
</protein>
<feature type="non-terminal residue" evidence="1">
    <location>
        <position position="1"/>
    </location>
</feature>
<keyword evidence="2" id="KW-1185">Reference proteome</keyword>
<name>A0ABN7WZ17_GIGMA</name>
<proteinExistence type="predicted"/>
<gene>
    <name evidence="1" type="ORF">GMARGA_LOCUS36940</name>
</gene>
<reference evidence="1 2" key="1">
    <citation type="submission" date="2021-06" db="EMBL/GenBank/DDBJ databases">
        <authorList>
            <person name="Kallberg Y."/>
            <person name="Tangrot J."/>
            <person name="Rosling A."/>
        </authorList>
    </citation>
    <scope>NUCLEOTIDE SEQUENCE [LARGE SCALE GENOMIC DNA]</scope>
    <source>
        <strain evidence="1 2">120-4 pot B 10/14</strain>
    </source>
</reference>